<dbReference type="STRING" id="91928.A0A0D2AUJ1"/>
<accession>A0A0D2AUJ1</accession>
<dbReference type="AlphaFoldDB" id="A0A0D2AUJ1"/>
<sequence length="188" mass="21207">MLPNDERVDIQTSCPPLTYNYTERYNPRTGSFVFGYPSTGGVLIRGLGPVELVHLGLDRFKDATRSPDADEEDEFCTRLWRLGAQWWASRGEMEEALLRQDSGGAPQKKLAWTVETGWPSSGQGVWVLEYDVEDRAHYELRVGASLLNNCLDMDERCKVIENLGGTFYSNPDDCEALRPLSPEERTLG</sequence>
<organism evidence="1 2">
    <name type="scientific">Exophiala spinifera</name>
    <dbReference type="NCBI Taxonomy" id="91928"/>
    <lineage>
        <taxon>Eukaryota</taxon>
        <taxon>Fungi</taxon>
        <taxon>Dikarya</taxon>
        <taxon>Ascomycota</taxon>
        <taxon>Pezizomycotina</taxon>
        <taxon>Eurotiomycetes</taxon>
        <taxon>Chaetothyriomycetidae</taxon>
        <taxon>Chaetothyriales</taxon>
        <taxon>Herpotrichiellaceae</taxon>
        <taxon>Exophiala</taxon>
    </lineage>
</organism>
<dbReference type="HOGENOM" id="CLU_104688_2_0_1"/>
<evidence type="ECO:0000313" key="1">
    <source>
        <dbReference type="EMBL" id="KIW10170.1"/>
    </source>
</evidence>
<protein>
    <submittedName>
        <fullName evidence="1">Uncharacterized protein</fullName>
    </submittedName>
</protein>
<dbReference type="RefSeq" id="XP_016230386.1">
    <property type="nucleotide sequence ID" value="XM_016385442.1"/>
</dbReference>
<dbReference type="OrthoDB" id="4487429at2759"/>
<dbReference type="EMBL" id="KN847500">
    <property type="protein sequence ID" value="KIW10170.1"/>
    <property type="molecule type" value="Genomic_DNA"/>
</dbReference>
<dbReference type="VEuPathDB" id="FungiDB:PV08_11131"/>
<gene>
    <name evidence="1" type="ORF">PV08_11131</name>
</gene>
<name>A0A0D2AUJ1_9EURO</name>
<dbReference type="GeneID" id="27338214"/>
<evidence type="ECO:0000313" key="2">
    <source>
        <dbReference type="Proteomes" id="UP000053328"/>
    </source>
</evidence>
<reference evidence="1 2" key="1">
    <citation type="submission" date="2015-01" db="EMBL/GenBank/DDBJ databases">
        <title>The Genome Sequence of Exophiala spinifera CBS89968.</title>
        <authorList>
            <consortium name="The Broad Institute Genomics Platform"/>
            <person name="Cuomo C."/>
            <person name="de Hoog S."/>
            <person name="Gorbushina A."/>
            <person name="Stielow B."/>
            <person name="Teixiera M."/>
            <person name="Abouelleil A."/>
            <person name="Chapman S.B."/>
            <person name="Priest M."/>
            <person name="Young S.K."/>
            <person name="Wortman J."/>
            <person name="Nusbaum C."/>
            <person name="Birren B."/>
        </authorList>
    </citation>
    <scope>NUCLEOTIDE SEQUENCE [LARGE SCALE GENOMIC DNA]</scope>
    <source>
        <strain evidence="1 2">CBS 89968</strain>
    </source>
</reference>
<proteinExistence type="predicted"/>
<dbReference type="Proteomes" id="UP000053328">
    <property type="component" value="Unassembled WGS sequence"/>
</dbReference>
<keyword evidence="2" id="KW-1185">Reference proteome</keyword>